<dbReference type="AlphaFoldDB" id="A0A444WQ42"/>
<keyword evidence="1" id="KW-0812">Transmembrane</keyword>
<accession>A0A444WQ42</accession>
<comment type="caution">
    <text evidence="2">The sequence shown here is derived from an EMBL/GenBank/DDBJ whole genome shotgun (WGS) entry which is preliminary data.</text>
</comment>
<evidence type="ECO:0000256" key="1">
    <source>
        <dbReference type="SAM" id="Phobius"/>
    </source>
</evidence>
<organism evidence="2 3">
    <name type="scientific">Arachis hypogaea</name>
    <name type="common">Peanut</name>
    <dbReference type="NCBI Taxonomy" id="3818"/>
    <lineage>
        <taxon>Eukaryota</taxon>
        <taxon>Viridiplantae</taxon>
        <taxon>Streptophyta</taxon>
        <taxon>Embryophyta</taxon>
        <taxon>Tracheophyta</taxon>
        <taxon>Spermatophyta</taxon>
        <taxon>Magnoliopsida</taxon>
        <taxon>eudicotyledons</taxon>
        <taxon>Gunneridae</taxon>
        <taxon>Pentapetalae</taxon>
        <taxon>rosids</taxon>
        <taxon>fabids</taxon>
        <taxon>Fabales</taxon>
        <taxon>Fabaceae</taxon>
        <taxon>Papilionoideae</taxon>
        <taxon>50 kb inversion clade</taxon>
        <taxon>dalbergioids sensu lato</taxon>
        <taxon>Dalbergieae</taxon>
        <taxon>Pterocarpus clade</taxon>
        <taxon>Arachis</taxon>
    </lineage>
</organism>
<sequence>MMRLPWPCRISHIHHGAYRALSKMRLMVFMLTLIRVGYQCNALIALPVAVRHHYKMDAF</sequence>
<keyword evidence="3" id="KW-1185">Reference proteome</keyword>
<gene>
    <name evidence="2" type="ORF">Ahy_Scaffold5g107758</name>
</gene>
<keyword evidence="1" id="KW-1133">Transmembrane helix</keyword>
<evidence type="ECO:0000313" key="2">
    <source>
        <dbReference type="EMBL" id="RYQ79541.1"/>
    </source>
</evidence>
<dbReference type="EMBL" id="SDMP01000025">
    <property type="protein sequence ID" value="RYQ79541.1"/>
    <property type="molecule type" value="Genomic_DNA"/>
</dbReference>
<reference evidence="2 3" key="1">
    <citation type="submission" date="2019-01" db="EMBL/GenBank/DDBJ databases">
        <title>Sequencing of cultivated peanut Arachis hypogaea provides insights into genome evolution and oil improvement.</title>
        <authorList>
            <person name="Chen X."/>
        </authorList>
    </citation>
    <scope>NUCLEOTIDE SEQUENCE [LARGE SCALE GENOMIC DNA]</scope>
    <source>
        <strain evidence="3">cv. Fuhuasheng</strain>
        <tissue evidence="2">Leaves</tissue>
    </source>
</reference>
<evidence type="ECO:0000313" key="3">
    <source>
        <dbReference type="Proteomes" id="UP000289738"/>
    </source>
</evidence>
<dbReference type="Proteomes" id="UP000289738">
    <property type="component" value="Unassembled WGS sequence"/>
</dbReference>
<name>A0A444WQ42_ARAHY</name>
<feature type="transmembrane region" description="Helical" evidence="1">
    <location>
        <begin position="26"/>
        <end position="50"/>
    </location>
</feature>
<proteinExistence type="predicted"/>
<protein>
    <submittedName>
        <fullName evidence="2">Uncharacterized protein</fullName>
    </submittedName>
</protein>
<keyword evidence="1" id="KW-0472">Membrane</keyword>